<comment type="caution">
    <text evidence="1">The sequence shown here is derived from an EMBL/GenBank/DDBJ whole genome shotgun (WGS) entry which is preliminary data.</text>
</comment>
<name>L7CI48_RHOBT</name>
<organism evidence="1 2">
    <name type="scientific">Rhodopirellula baltica SWK14</name>
    <dbReference type="NCBI Taxonomy" id="993516"/>
    <lineage>
        <taxon>Bacteria</taxon>
        <taxon>Pseudomonadati</taxon>
        <taxon>Planctomycetota</taxon>
        <taxon>Planctomycetia</taxon>
        <taxon>Pirellulales</taxon>
        <taxon>Pirellulaceae</taxon>
        <taxon>Rhodopirellula</taxon>
    </lineage>
</organism>
<protein>
    <submittedName>
        <fullName evidence="1">Uncharacterized protein</fullName>
    </submittedName>
</protein>
<dbReference type="EMBL" id="AMWG01000066">
    <property type="protein sequence ID" value="ELP33312.1"/>
    <property type="molecule type" value="Genomic_DNA"/>
</dbReference>
<dbReference type="Proteomes" id="UP000010959">
    <property type="component" value="Unassembled WGS sequence"/>
</dbReference>
<evidence type="ECO:0000313" key="1">
    <source>
        <dbReference type="EMBL" id="ELP33312.1"/>
    </source>
</evidence>
<gene>
    <name evidence="1" type="ORF">RBSWK_02758</name>
</gene>
<sequence>MSTNIESSRLEQKHEGSLFASLAIHCEPSNCNAPAYPRLM</sequence>
<dbReference type="AlphaFoldDB" id="L7CI48"/>
<reference evidence="1 2" key="1">
    <citation type="journal article" date="2013" name="Mar. Genomics">
        <title>Expression of sulfatases in Rhodopirellula baltica and the diversity of sulfatases in the genus Rhodopirellula.</title>
        <authorList>
            <person name="Wegner C.E."/>
            <person name="Richter-Heitmann T."/>
            <person name="Klindworth A."/>
            <person name="Klockow C."/>
            <person name="Richter M."/>
            <person name="Achstetter T."/>
            <person name="Glockner F.O."/>
            <person name="Harder J."/>
        </authorList>
    </citation>
    <scope>NUCLEOTIDE SEQUENCE [LARGE SCALE GENOMIC DNA]</scope>
    <source>
        <strain evidence="1 2">SWK14</strain>
    </source>
</reference>
<proteinExistence type="predicted"/>
<evidence type="ECO:0000313" key="2">
    <source>
        <dbReference type="Proteomes" id="UP000010959"/>
    </source>
</evidence>
<accession>L7CI48</accession>